<dbReference type="InterPro" id="IPR001453">
    <property type="entry name" value="MoaB/Mog_dom"/>
</dbReference>
<dbReference type="CDD" id="cd00887">
    <property type="entry name" value="MoeA"/>
    <property type="match status" value="1"/>
</dbReference>
<dbReference type="GO" id="GO:0061599">
    <property type="term" value="F:molybdopterin molybdotransferase activity"/>
    <property type="evidence" value="ECO:0007669"/>
    <property type="project" value="UniProtKB-UniRule"/>
</dbReference>
<reference evidence="13" key="1">
    <citation type="submission" date="2023-03" db="EMBL/GenBank/DDBJ databases">
        <title>Stygiobacter electus gen. nov., sp. nov., facultatively anaerobic thermotolerant bacterium of the class Ignavibacteria from a well of Yessentuki mineral water deposit.</title>
        <authorList>
            <person name="Podosokorskaya O.A."/>
            <person name="Elcheninov A.G."/>
            <person name="Petrova N.F."/>
            <person name="Zavarzina D.G."/>
            <person name="Kublanov I.V."/>
            <person name="Merkel A.Y."/>
        </authorList>
    </citation>
    <scope>NUCLEOTIDE SEQUENCE</scope>
    <source>
        <strain evidence="13">09-Me</strain>
    </source>
</reference>
<evidence type="ECO:0000256" key="2">
    <source>
        <dbReference type="ARBA" id="ARBA00002901"/>
    </source>
</evidence>
<protein>
    <recommendedName>
        <fullName evidence="11">Molybdopterin molybdenumtransferase</fullName>
        <ecNumber evidence="11">2.10.1.1</ecNumber>
    </recommendedName>
</protein>
<organism evidence="13 14">
    <name type="scientific">Stygiobacter electus</name>
    <dbReference type="NCBI Taxonomy" id="3032292"/>
    <lineage>
        <taxon>Bacteria</taxon>
        <taxon>Pseudomonadati</taxon>
        <taxon>Ignavibacteriota</taxon>
        <taxon>Ignavibacteria</taxon>
        <taxon>Ignavibacteriales</taxon>
        <taxon>Melioribacteraceae</taxon>
        <taxon>Stygiobacter</taxon>
    </lineage>
</organism>
<comment type="function">
    <text evidence="2 11">Catalyzes the insertion of molybdate into adenylated molybdopterin with the concomitant release of AMP.</text>
</comment>
<dbReference type="GO" id="GO:0005829">
    <property type="term" value="C:cytosol"/>
    <property type="evidence" value="ECO:0007669"/>
    <property type="project" value="TreeGrafter"/>
</dbReference>
<dbReference type="GO" id="GO:0006777">
    <property type="term" value="P:Mo-molybdopterin cofactor biosynthetic process"/>
    <property type="evidence" value="ECO:0007669"/>
    <property type="project" value="UniProtKB-UniRule"/>
</dbReference>
<dbReference type="SUPFAM" id="SSF63882">
    <property type="entry name" value="MoeA N-terminal region -like"/>
    <property type="match status" value="1"/>
</dbReference>
<evidence type="ECO:0000256" key="11">
    <source>
        <dbReference type="RuleBase" id="RU365090"/>
    </source>
</evidence>
<keyword evidence="7 11" id="KW-0479">Metal-binding</keyword>
<dbReference type="InterPro" id="IPR038987">
    <property type="entry name" value="MoeA-like"/>
</dbReference>
<comment type="cofactor">
    <cofactor evidence="1 11">
        <name>Mg(2+)</name>
        <dbReference type="ChEBI" id="CHEBI:18420"/>
    </cofactor>
</comment>
<dbReference type="RefSeq" id="WP_321537033.1">
    <property type="nucleotide sequence ID" value="NZ_JARGDL010000034.1"/>
</dbReference>
<comment type="caution">
    <text evidence="13">The sequence shown here is derived from an EMBL/GenBank/DDBJ whole genome shotgun (WGS) entry which is preliminary data.</text>
</comment>
<evidence type="ECO:0000313" key="13">
    <source>
        <dbReference type="EMBL" id="MDF1613260.1"/>
    </source>
</evidence>
<evidence type="ECO:0000256" key="4">
    <source>
        <dbReference type="ARBA" id="ARBA00010763"/>
    </source>
</evidence>
<evidence type="ECO:0000256" key="9">
    <source>
        <dbReference type="ARBA" id="ARBA00023150"/>
    </source>
</evidence>
<dbReference type="Gene3D" id="2.170.190.11">
    <property type="entry name" value="Molybdopterin biosynthesis moea protein, domain 3"/>
    <property type="match status" value="1"/>
</dbReference>
<name>A0AAE3TDR9_9BACT</name>
<comment type="pathway">
    <text evidence="3 11">Cofactor biosynthesis; molybdopterin biosynthesis.</text>
</comment>
<evidence type="ECO:0000256" key="7">
    <source>
        <dbReference type="ARBA" id="ARBA00022723"/>
    </source>
</evidence>
<accession>A0AAE3TDR9</accession>
<dbReference type="PANTHER" id="PTHR10192:SF5">
    <property type="entry name" value="GEPHYRIN"/>
    <property type="match status" value="1"/>
</dbReference>
<dbReference type="InterPro" id="IPR036425">
    <property type="entry name" value="MoaB/Mog-like_dom_sf"/>
</dbReference>
<keyword evidence="5 11" id="KW-0500">Molybdenum</keyword>
<keyword evidence="9 11" id="KW-0501">Molybdenum cofactor biosynthesis</keyword>
<comment type="similarity">
    <text evidence="4 11">Belongs to the MoeA family.</text>
</comment>
<comment type="catalytic activity">
    <reaction evidence="10">
        <text>adenylyl-molybdopterin + molybdate = Mo-molybdopterin + AMP + H(+)</text>
        <dbReference type="Rhea" id="RHEA:35047"/>
        <dbReference type="ChEBI" id="CHEBI:15378"/>
        <dbReference type="ChEBI" id="CHEBI:36264"/>
        <dbReference type="ChEBI" id="CHEBI:62727"/>
        <dbReference type="ChEBI" id="CHEBI:71302"/>
        <dbReference type="ChEBI" id="CHEBI:456215"/>
        <dbReference type="EC" id="2.10.1.1"/>
    </reaction>
</comment>
<proteinExistence type="inferred from homology"/>
<evidence type="ECO:0000256" key="1">
    <source>
        <dbReference type="ARBA" id="ARBA00001946"/>
    </source>
</evidence>
<dbReference type="SUPFAM" id="SSF53218">
    <property type="entry name" value="Molybdenum cofactor biosynthesis proteins"/>
    <property type="match status" value="1"/>
</dbReference>
<dbReference type="NCBIfam" id="TIGR00177">
    <property type="entry name" value="molyb_syn"/>
    <property type="match status" value="1"/>
</dbReference>
<dbReference type="NCBIfam" id="NF045515">
    <property type="entry name" value="Glp_gephyrin"/>
    <property type="match status" value="1"/>
</dbReference>
<sequence>MINYNEALEIIKSEFQKLKLKVEEVDIFESYNYILAEDVIADVDLPPFDNSAVDGYAIKFSDTSQWKIIGEISAGNFNSFNISDDKAVLITTGSKIPVGADTIISVEDVNVQSNTLILKANAFIKKGMNIRTQGNDLKRDEIAVRQFTKIDSKTIAVLASCGKEKVKVYSKLKSALLATGDELIPINEKPSEDKFRVSNIYSLYAAMKEMNHTVINLGFAKDDKEMIRNKVEAALEMNIDMLITTGGVSVGKYDFLKEIFEEQGVKEKFWKVNIKPGKPIYFGVYEKDERRILVFGLPGNPVSSLVNFYVFIKPAIEFLFKQNTINKLTAILQNDLKKKDGKRHFSRGVLFTENDELKVTSEFSQSSGNLVEMSRANCLIEIEEDKLNPKKGERVKCILI</sequence>
<dbReference type="FunFam" id="3.40.980.10:FF:000004">
    <property type="entry name" value="Molybdopterin molybdenumtransferase"/>
    <property type="match status" value="1"/>
</dbReference>
<keyword evidence="6 11" id="KW-0808">Transferase</keyword>
<dbReference type="InterPro" id="IPR005110">
    <property type="entry name" value="MoeA_linker/N"/>
</dbReference>
<keyword evidence="14" id="KW-1185">Reference proteome</keyword>
<dbReference type="AlphaFoldDB" id="A0AAE3TDR9"/>
<dbReference type="InterPro" id="IPR036688">
    <property type="entry name" value="MoeA_C_domain_IV_sf"/>
</dbReference>
<feature type="domain" description="MoaB/Mog" evidence="12">
    <location>
        <begin position="175"/>
        <end position="318"/>
    </location>
</feature>
<dbReference type="SUPFAM" id="SSF63867">
    <property type="entry name" value="MoeA C-terminal domain-like"/>
    <property type="match status" value="1"/>
</dbReference>
<evidence type="ECO:0000256" key="8">
    <source>
        <dbReference type="ARBA" id="ARBA00022842"/>
    </source>
</evidence>
<dbReference type="Gene3D" id="3.90.105.10">
    <property type="entry name" value="Molybdopterin biosynthesis moea protein, domain 2"/>
    <property type="match status" value="1"/>
</dbReference>
<evidence type="ECO:0000259" key="12">
    <source>
        <dbReference type="SMART" id="SM00852"/>
    </source>
</evidence>
<dbReference type="Proteomes" id="UP001221302">
    <property type="component" value="Unassembled WGS sequence"/>
</dbReference>
<keyword evidence="8 11" id="KW-0460">Magnesium</keyword>
<dbReference type="GO" id="GO:0046872">
    <property type="term" value="F:metal ion binding"/>
    <property type="evidence" value="ECO:0007669"/>
    <property type="project" value="UniProtKB-UniRule"/>
</dbReference>
<evidence type="ECO:0000256" key="3">
    <source>
        <dbReference type="ARBA" id="ARBA00005046"/>
    </source>
</evidence>
<dbReference type="Pfam" id="PF03453">
    <property type="entry name" value="MoeA_N"/>
    <property type="match status" value="1"/>
</dbReference>
<dbReference type="SMART" id="SM00852">
    <property type="entry name" value="MoCF_biosynth"/>
    <property type="match status" value="1"/>
</dbReference>
<dbReference type="EMBL" id="JARGDL010000034">
    <property type="protein sequence ID" value="MDF1613260.1"/>
    <property type="molecule type" value="Genomic_DNA"/>
</dbReference>
<dbReference type="InterPro" id="IPR005111">
    <property type="entry name" value="MoeA_C_domain_IV"/>
</dbReference>
<dbReference type="Gene3D" id="3.40.980.10">
    <property type="entry name" value="MoaB/Mog-like domain"/>
    <property type="match status" value="1"/>
</dbReference>
<dbReference type="InterPro" id="IPR036135">
    <property type="entry name" value="MoeA_linker/N_sf"/>
</dbReference>
<dbReference type="Pfam" id="PF00994">
    <property type="entry name" value="MoCF_biosynth"/>
    <property type="match status" value="1"/>
</dbReference>
<evidence type="ECO:0000256" key="6">
    <source>
        <dbReference type="ARBA" id="ARBA00022679"/>
    </source>
</evidence>
<evidence type="ECO:0000256" key="10">
    <source>
        <dbReference type="ARBA" id="ARBA00047317"/>
    </source>
</evidence>
<dbReference type="Gene3D" id="2.40.340.10">
    <property type="entry name" value="MoeA, C-terminal, domain IV"/>
    <property type="match status" value="1"/>
</dbReference>
<dbReference type="PANTHER" id="PTHR10192">
    <property type="entry name" value="MOLYBDOPTERIN BIOSYNTHESIS PROTEIN"/>
    <property type="match status" value="1"/>
</dbReference>
<dbReference type="EC" id="2.10.1.1" evidence="11"/>
<gene>
    <name evidence="13" type="ORF">P0M35_13940</name>
</gene>
<dbReference type="Pfam" id="PF03454">
    <property type="entry name" value="MoeA_C"/>
    <property type="match status" value="1"/>
</dbReference>
<evidence type="ECO:0000313" key="14">
    <source>
        <dbReference type="Proteomes" id="UP001221302"/>
    </source>
</evidence>
<evidence type="ECO:0000256" key="5">
    <source>
        <dbReference type="ARBA" id="ARBA00022505"/>
    </source>
</evidence>